<dbReference type="Gene3D" id="3.40.50.150">
    <property type="entry name" value="Vaccinia Virus protein VP39"/>
    <property type="match status" value="1"/>
</dbReference>
<dbReference type="AlphaFoldDB" id="A0AAE1G9F2"/>
<protein>
    <recommendedName>
        <fullName evidence="3">Methyltransferase domain-containing protein</fullName>
    </recommendedName>
</protein>
<comment type="caution">
    <text evidence="1">The sequence shown here is derived from an EMBL/GenBank/DDBJ whole genome shotgun (WGS) entry which is preliminary data.</text>
</comment>
<sequence>MSHFYTLSADSPAGTSLPLLSPSSRIKKVGVVAGWQVLVVGCGTGALVFHIASTYGADVLGVNFTMKDFNAAVIHQKCSPDIASLVSLAL</sequence>
<dbReference type="CDD" id="cd02440">
    <property type="entry name" value="AdoMet_MTases"/>
    <property type="match status" value="1"/>
</dbReference>
<evidence type="ECO:0008006" key="3">
    <source>
        <dbReference type="Google" id="ProtNLM"/>
    </source>
</evidence>
<proteinExistence type="predicted"/>
<accession>A0AAE1G9F2</accession>
<organism evidence="1 2">
    <name type="scientific">Petrolisthes cinctipes</name>
    <name type="common">Flat porcelain crab</name>
    <dbReference type="NCBI Taxonomy" id="88211"/>
    <lineage>
        <taxon>Eukaryota</taxon>
        <taxon>Metazoa</taxon>
        <taxon>Ecdysozoa</taxon>
        <taxon>Arthropoda</taxon>
        <taxon>Crustacea</taxon>
        <taxon>Multicrustacea</taxon>
        <taxon>Malacostraca</taxon>
        <taxon>Eumalacostraca</taxon>
        <taxon>Eucarida</taxon>
        <taxon>Decapoda</taxon>
        <taxon>Pleocyemata</taxon>
        <taxon>Anomura</taxon>
        <taxon>Galatheoidea</taxon>
        <taxon>Porcellanidae</taxon>
        <taxon>Petrolisthes</taxon>
    </lineage>
</organism>
<evidence type="ECO:0000313" key="2">
    <source>
        <dbReference type="Proteomes" id="UP001286313"/>
    </source>
</evidence>
<dbReference type="InterPro" id="IPR029063">
    <property type="entry name" value="SAM-dependent_MTases_sf"/>
</dbReference>
<evidence type="ECO:0000313" key="1">
    <source>
        <dbReference type="EMBL" id="KAK3888525.1"/>
    </source>
</evidence>
<dbReference type="Proteomes" id="UP001286313">
    <property type="component" value="Unassembled WGS sequence"/>
</dbReference>
<keyword evidence="2" id="KW-1185">Reference proteome</keyword>
<gene>
    <name evidence="1" type="ORF">Pcinc_007440</name>
</gene>
<dbReference type="EMBL" id="JAWQEG010000544">
    <property type="protein sequence ID" value="KAK3888525.1"/>
    <property type="molecule type" value="Genomic_DNA"/>
</dbReference>
<dbReference type="SUPFAM" id="SSF53335">
    <property type="entry name" value="S-adenosyl-L-methionine-dependent methyltransferases"/>
    <property type="match status" value="1"/>
</dbReference>
<name>A0AAE1G9F2_PETCI</name>
<reference evidence="1" key="1">
    <citation type="submission" date="2023-10" db="EMBL/GenBank/DDBJ databases">
        <title>Genome assemblies of two species of porcelain crab, Petrolisthes cinctipes and Petrolisthes manimaculis (Anomura: Porcellanidae).</title>
        <authorList>
            <person name="Angst P."/>
        </authorList>
    </citation>
    <scope>NUCLEOTIDE SEQUENCE</scope>
    <source>
        <strain evidence="1">PB745_01</strain>
        <tissue evidence="1">Gill</tissue>
    </source>
</reference>